<keyword evidence="7 13" id="KW-0418">Kinase</keyword>
<keyword evidence="9" id="KW-0902">Two-component regulatory system</keyword>
<dbReference type="EMBL" id="DVMY01000024">
    <property type="protein sequence ID" value="HIU36866.1"/>
    <property type="molecule type" value="Genomic_DNA"/>
</dbReference>
<evidence type="ECO:0000259" key="12">
    <source>
        <dbReference type="PROSITE" id="PS50109"/>
    </source>
</evidence>
<dbReference type="AlphaFoldDB" id="A0A9D1LFG1"/>
<dbReference type="Proteomes" id="UP000824083">
    <property type="component" value="Unassembled WGS sequence"/>
</dbReference>
<evidence type="ECO:0000256" key="11">
    <source>
        <dbReference type="SAM" id="MobiDB-lite"/>
    </source>
</evidence>
<dbReference type="EC" id="2.7.13.3" evidence="3"/>
<evidence type="ECO:0000256" key="10">
    <source>
        <dbReference type="ARBA" id="ARBA00023136"/>
    </source>
</evidence>
<evidence type="ECO:0000256" key="7">
    <source>
        <dbReference type="ARBA" id="ARBA00022777"/>
    </source>
</evidence>
<evidence type="ECO:0000256" key="1">
    <source>
        <dbReference type="ARBA" id="ARBA00000085"/>
    </source>
</evidence>
<reference evidence="13" key="2">
    <citation type="journal article" date="2021" name="PeerJ">
        <title>Extensive microbial diversity within the chicken gut microbiome revealed by metagenomics and culture.</title>
        <authorList>
            <person name="Gilroy R."/>
            <person name="Ravi A."/>
            <person name="Getino M."/>
            <person name="Pursley I."/>
            <person name="Horton D.L."/>
            <person name="Alikhan N.F."/>
            <person name="Baker D."/>
            <person name="Gharbi K."/>
            <person name="Hall N."/>
            <person name="Watson M."/>
            <person name="Adriaenssens E.M."/>
            <person name="Foster-Nyarko E."/>
            <person name="Jarju S."/>
            <person name="Secka A."/>
            <person name="Antonio M."/>
            <person name="Oren A."/>
            <person name="Chaudhuri R.R."/>
            <person name="La Ragione R."/>
            <person name="Hildebrand F."/>
            <person name="Pallen M.J."/>
        </authorList>
    </citation>
    <scope>NUCLEOTIDE SEQUENCE</scope>
    <source>
        <strain evidence="13">7463</strain>
    </source>
</reference>
<dbReference type="SUPFAM" id="SSF55874">
    <property type="entry name" value="ATPase domain of HSP90 chaperone/DNA topoisomerase II/histidine kinase"/>
    <property type="match status" value="1"/>
</dbReference>
<dbReference type="InterPro" id="IPR050428">
    <property type="entry name" value="TCS_sensor_his_kinase"/>
</dbReference>
<evidence type="ECO:0000256" key="4">
    <source>
        <dbReference type="ARBA" id="ARBA00022553"/>
    </source>
</evidence>
<feature type="region of interest" description="Disordered" evidence="11">
    <location>
        <begin position="151"/>
        <end position="170"/>
    </location>
</feature>
<reference evidence="13" key="1">
    <citation type="submission" date="2020-10" db="EMBL/GenBank/DDBJ databases">
        <authorList>
            <person name="Gilroy R."/>
        </authorList>
    </citation>
    <scope>NUCLEOTIDE SEQUENCE</scope>
    <source>
        <strain evidence="13">7463</strain>
    </source>
</reference>
<dbReference type="PANTHER" id="PTHR45436">
    <property type="entry name" value="SENSOR HISTIDINE KINASE YKOH"/>
    <property type="match status" value="1"/>
</dbReference>
<evidence type="ECO:0000313" key="14">
    <source>
        <dbReference type="Proteomes" id="UP000824083"/>
    </source>
</evidence>
<accession>A0A9D1LFG1</accession>
<comment type="subcellular location">
    <subcellularLocation>
        <location evidence="2">Membrane</location>
        <topology evidence="2">Multi-pass membrane protein</topology>
    </subcellularLocation>
</comment>
<keyword evidence="5" id="KW-0808">Transferase</keyword>
<proteinExistence type="predicted"/>
<evidence type="ECO:0000256" key="6">
    <source>
        <dbReference type="ARBA" id="ARBA00022692"/>
    </source>
</evidence>
<dbReference type="GO" id="GO:0000160">
    <property type="term" value="P:phosphorelay signal transduction system"/>
    <property type="evidence" value="ECO:0007669"/>
    <property type="project" value="UniProtKB-KW"/>
</dbReference>
<evidence type="ECO:0000313" key="13">
    <source>
        <dbReference type="EMBL" id="HIU36866.1"/>
    </source>
</evidence>
<dbReference type="InterPro" id="IPR005467">
    <property type="entry name" value="His_kinase_dom"/>
</dbReference>
<dbReference type="PROSITE" id="PS50109">
    <property type="entry name" value="HIS_KIN"/>
    <property type="match status" value="1"/>
</dbReference>
<evidence type="ECO:0000256" key="3">
    <source>
        <dbReference type="ARBA" id="ARBA00012438"/>
    </source>
</evidence>
<comment type="caution">
    <text evidence="13">The sequence shown here is derived from an EMBL/GenBank/DDBJ whole genome shotgun (WGS) entry which is preliminary data.</text>
</comment>
<dbReference type="InterPro" id="IPR004358">
    <property type="entry name" value="Sig_transdc_His_kin-like_C"/>
</dbReference>
<dbReference type="GO" id="GO:0004673">
    <property type="term" value="F:protein histidine kinase activity"/>
    <property type="evidence" value="ECO:0007669"/>
    <property type="project" value="UniProtKB-EC"/>
</dbReference>
<evidence type="ECO:0000256" key="9">
    <source>
        <dbReference type="ARBA" id="ARBA00023012"/>
    </source>
</evidence>
<dbReference type="PANTHER" id="PTHR45436:SF15">
    <property type="entry name" value="SENSOR HISTIDINE KINASE CUSS"/>
    <property type="match status" value="1"/>
</dbReference>
<dbReference type="PRINTS" id="PR00344">
    <property type="entry name" value="BCTRLSENSOR"/>
</dbReference>
<protein>
    <recommendedName>
        <fullName evidence="3">histidine kinase</fullName>
        <ecNumber evidence="3">2.7.13.3</ecNumber>
    </recommendedName>
</protein>
<dbReference type="SMART" id="SM00387">
    <property type="entry name" value="HATPase_c"/>
    <property type="match status" value="1"/>
</dbReference>
<keyword evidence="4" id="KW-0597">Phosphoprotein</keyword>
<feature type="domain" description="Histidine kinase" evidence="12">
    <location>
        <begin position="1"/>
        <end position="146"/>
    </location>
</feature>
<evidence type="ECO:0000256" key="5">
    <source>
        <dbReference type="ARBA" id="ARBA00022679"/>
    </source>
</evidence>
<keyword evidence="10" id="KW-0472">Membrane</keyword>
<gene>
    <name evidence="13" type="ORF">IAC56_01090</name>
</gene>
<organism evidence="13 14">
    <name type="scientific">Candidatus Aphodousia faecigallinarum</name>
    <dbReference type="NCBI Taxonomy" id="2840677"/>
    <lineage>
        <taxon>Bacteria</taxon>
        <taxon>Pseudomonadati</taxon>
        <taxon>Pseudomonadota</taxon>
        <taxon>Betaproteobacteria</taxon>
        <taxon>Burkholderiales</taxon>
        <taxon>Sutterellaceae</taxon>
        <taxon>Sutterellaceae incertae sedis</taxon>
        <taxon>Candidatus Aphodousia</taxon>
    </lineage>
</organism>
<name>A0A9D1LFG1_9BURK</name>
<dbReference type="Pfam" id="PF02518">
    <property type="entry name" value="HATPase_c"/>
    <property type="match status" value="1"/>
</dbReference>
<dbReference type="InterPro" id="IPR036890">
    <property type="entry name" value="HATPase_C_sf"/>
</dbReference>
<evidence type="ECO:0000256" key="2">
    <source>
        <dbReference type="ARBA" id="ARBA00004141"/>
    </source>
</evidence>
<keyword evidence="8" id="KW-1133">Transmembrane helix</keyword>
<dbReference type="Gene3D" id="3.30.565.10">
    <property type="entry name" value="Histidine kinase-like ATPase, C-terminal domain"/>
    <property type="match status" value="1"/>
</dbReference>
<keyword evidence="6" id="KW-0812">Transmembrane</keyword>
<sequence>MTYETIDDMRLRSKDDVRLETSIMGNLFVMAHPTELVRAIQNLIVNADRYGRTQESGLLELNIQVLRQGDEAVLRISDKGVGVPAEEMARVVRPFERGDTARGGAKGAGLGLAIVVRVVQRSGGRIKLSENHPHGLIVELVMPLANKRNEKPILGEQTAPSDTLLPKKEN</sequence>
<dbReference type="GO" id="GO:0005886">
    <property type="term" value="C:plasma membrane"/>
    <property type="evidence" value="ECO:0007669"/>
    <property type="project" value="TreeGrafter"/>
</dbReference>
<dbReference type="InterPro" id="IPR003594">
    <property type="entry name" value="HATPase_dom"/>
</dbReference>
<comment type="catalytic activity">
    <reaction evidence="1">
        <text>ATP + protein L-histidine = ADP + protein N-phospho-L-histidine.</text>
        <dbReference type="EC" id="2.7.13.3"/>
    </reaction>
</comment>
<evidence type="ECO:0000256" key="8">
    <source>
        <dbReference type="ARBA" id="ARBA00022989"/>
    </source>
</evidence>
<feature type="non-terminal residue" evidence="13">
    <location>
        <position position="1"/>
    </location>
</feature>